<sequence length="437" mass="49114">MLYIKVYIIYNYVNKTLIMKISFNKFLKKIFPLFSVVLYTGPLFSCAAAEDLYSKQYNTENSQYTPQIMNKTLTLKFEYSSSENTSVYSNVVWGTGWIWSVKGNSYYVATNMHVAASVNFKNTKFYQYSNSSYHLRDYSNVSQIKSSIGFYNGHNSENNSYVNVSTPTVVYTTINDTKYNAAFNSTNTKSYSSSSGGQSLNYWGVTDITILKYEINMESYSSSNQDFYNWLKAYSSNPTSVYGSSNENANPLDLTRYTYYSGGFPKVSDPSITNSIMWEPVSDFKLNNEVTNAFGETWNKDTSNSIPITFIDETFANKNNNSSSTTTTTDNSLNGTLPTVTKDYSSDKTSTNFLNVSYTGYFYGHSDEGSSGSMLATVIDGKLQVVGIYWGVSVFRIGNNEVELGSYDIFVTSKFNIAYNIQQAINNDTNSSTITNI</sequence>
<dbReference type="InParanoid" id="Q8EW37"/>
<protein>
    <recommendedName>
        <fullName evidence="1">DUF31 domain-containing protein</fullName>
    </recommendedName>
</protein>
<evidence type="ECO:0000313" key="3">
    <source>
        <dbReference type="Proteomes" id="UP000002522"/>
    </source>
</evidence>
<dbReference type="EMBL" id="BA000026">
    <property type="protein sequence ID" value="BAC44159.1"/>
    <property type="molecule type" value="Genomic_DNA"/>
</dbReference>
<dbReference type="AlphaFoldDB" id="Q8EW37"/>
<dbReference type="Pfam" id="PF01732">
    <property type="entry name" value="Mycop_pep_DUF31"/>
    <property type="match status" value="1"/>
</dbReference>
<evidence type="ECO:0000313" key="2">
    <source>
        <dbReference type="EMBL" id="BAC44159.1"/>
    </source>
</evidence>
<feature type="domain" description="DUF31" evidence="1">
    <location>
        <begin position="64"/>
        <end position="391"/>
    </location>
</feature>
<organism evidence="2 3">
    <name type="scientific">Malacoplasma penetrans (strain HF-2)</name>
    <name type="common">Mycoplasma penetrans</name>
    <dbReference type="NCBI Taxonomy" id="272633"/>
    <lineage>
        <taxon>Bacteria</taxon>
        <taxon>Bacillati</taxon>
        <taxon>Mycoplasmatota</taxon>
        <taxon>Mycoplasmoidales</taxon>
        <taxon>Mycoplasmoidaceae</taxon>
        <taxon>Malacoplasma</taxon>
    </lineage>
</organism>
<reference evidence="2 3" key="1">
    <citation type="journal article" date="2002" name="Nucleic Acids Res.">
        <title>The complete genomic sequence of Mycoplasma penetrans, an intracellular bacterial pathogen in humans.</title>
        <authorList>
            <person name="Sasaki Y."/>
            <person name="Ishikawa J."/>
            <person name="Yamashita A."/>
            <person name="Oshima K."/>
            <person name="Kenri T."/>
            <person name="Furuya K."/>
            <person name="Yoshino C."/>
            <person name="Horino A."/>
            <person name="Shiba T."/>
            <person name="Sasaki T."/>
            <person name="Hattori M."/>
        </authorList>
    </citation>
    <scope>NUCLEOTIDE SEQUENCE [LARGE SCALE GENOMIC DNA]</scope>
    <source>
        <strain evidence="2 3">HF-2</strain>
    </source>
</reference>
<name>Q8EW37_MALP2</name>
<keyword evidence="3" id="KW-1185">Reference proteome</keyword>
<dbReference type="HOGENOM" id="CLU_626740_0_0_14"/>
<proteinExistence type="predicted"/>
<gene>
    <name evidence="2" type="ordered locus">MYPE3700</name>
</gene>
<dbReference type="Proteomes" id="UP000002522">
    <property type="component" value="Chromosome"/>
</dbReference>
<dbReference type="InterPro" id="IPR022382">
    <property type="entry name" value="Mycoplasma_peptidase_DUF31"/>
</dbReference>
<dbReference type="KEGG" id="mpe:MYPE3700"/>
<dbReference type="STRING" id="272633.gene:10731485"/>
<evidence type="ECO:0000259" key="1">
    <source>
        <dbReference type="Pfam" id="PF01732"/>
    </source>
</evidence>
<accession>Q8EW37</accession>